<dbReference type="Pfam" id="PF00117">
    <property type="entry name" value="GATase"/>
    <property type="match status" value="1"/>
</dbReference>
<comment type="pathway">
    <text evidence="2 12">Amino-acid biosynthesis; L-histidine biosynthesis; L-histidine from 5-phospho-alpha-D-ribose 1-diphosphate: step 5/9.</text>
</comment>
<dbReference type="AlphaFoldDB" id="A0AAT9L9A7"/>
<dbReference type="PROSITE" id="PS51273">
    <property type="entry name" value="GATASE_TYPE_1"/>
    <property type="match status" value="1"/>
</dbReference>
<dbReference type="GO" id="GO:0005737">
    <property type="term" value="C:cytoplasm"/>
    <property type="evidence" value="ECO:0007669"/>
    <property type="project" value="UniProtKB-SubCell"/>
</dbReference>
<dbReference type="InterPro" id="IPR010139">
    <property type="entry name" value="Imidazole-glycPsynth_HisH"/>
</dbReference>
<keyword evidence="9 12" id="KW-0456">Lyase</keyword>
<accession>A0AAT9L9A7</accession>
<evidence type="ECO:0000256" key="13">
    <source>
        <dbReference type="PIRSR" id="PIRSR000495-1"/>
    </source>
</evidence>
<feature type="active site" description="Nucleophile" evidence="12 13">
    <location>
        <position position="79"/>
    </location>
</feature>
<dbReference type="PANTHER" id="PTHR42701">
    <property type="entry name" value="IMIDAZOLE GLYCEROL PHOSPHATE SYNTHASE SUBUNIT HISH"/>
    <property type="match status" value="1"/>
</dbReference>
<dbReference type="GO" id="GO:0016829">
    <property type="term" value="F:lyase activity"/>
    <property type="evidence" value="ECO:0007669"/>
    <property type="project" value="UniProtKB-KW"/>
</dbReference>
<keyword evidence="7 12" id="KW-0315">Glutamine amidotransferase</keyword>
<keyword evidence="6 12" id="KW-0378">Hydrolase</keyword>
<evidence type="ECO:0000256" key="5">
    <source>
        <dbReference type="ARBA" id="ARBA00022605"/>
    </source>
</evidence>
<dbReference type="EC" id="3.5.1.2" evidence="12"/>
<comment type="function">
    <text evidence="12">IGPS catalyzes the conversion of PRFAR and glutamine to IGP, AICAR and glutamate. The HisH subunit catalyzes the hydrolysis of glutamine to glutamate and ammonia as part of the synthesis of IGP and AICAR. The resulting ammonia molecule is channeled to the active site of HisF.</text>
</comment>
<dbReference type="KEGG" id="fcz:IMF26_05610"/>
<evidence type="ECO:0000256" key="11">
    <source>
        <dbReference type="ARBA" id="ARBA00049534"/>
    </source>
</evidence>
<evidence type="ECO:0000313" key="15">
    <source>
        <dbReference type="EMBL" id="QUL97609.1"/>
    </source>
</evidence>
<evidence type="ECO:0000256" key="3">
    <source>
        <dbReference type="ARBA" id="ARBA00011152"/>
    </source>
</evidence>
<dbReference type="CDD" id="cd01748">
    <property type="entry name" value="GATase1_IGP_Synthase"/>
    <property type="match status" value="1"/>
</dbReference>
<dbReference type="InterPro" id="IPR017926">
    <property type="entry name" value="GATASE"/>
</dbReference>
<feature type="domain" description="Glutamine amidotransferase" evidence="14">
    <location>
        <begin position="4"/>
        <end position="188"/>
    </location>
</feature>
<dbReference type="SUPFAM" id="SSF52317">
    <property type="entry name" value="Class I glutamine amidotransferase-like"/>
    <property type="match status" value="1"/>
</dbReference>
<dbReference type="NCBIfam" id="TIGR01855">
    <property type="entry name" value="IMP_synth_hisH"/>
    <property type="match status" value="1"/>
</dbReference>
<reference evidence="15" key="1">
    <citation type="submission" date="2020-10" db="EMBL/GenBank/DDBJ databases">
        <authorList>
            <person name="Kadnikov V."/>
            <person name="Beletsky A.V."/>
            <person name="Mardanov A.V."/>
            <person name="Karnachuk O.V."/>
            <person name="Ravin N.V."/>
        </authorList>
    </citation>
    <scope>NUCLEOTIDE SEQUENCE</scope>
    <source>
        <strain evidence="15">Bu02</strain>
    </source>
</reference>
<evidence type="ECO:0000256" key="2">
    <source>
        <dbReference type="ARBA" id="ARBA00005091"/>
    </source>
</evidence>
<dbReference type="EC" id="4.3.2.10" evidence="12"/>
<organism evidence="15">
    <name type="scientific">Candidatus Fermentithermobacillus carboniphilus</name>
    <dbReference type="NCBI Taxonomy" id="3085328"/>
    <lineage>
        <taxon>Bacteria</taxon>
        <taxon>Bacillati</taxon>
        <taxon>Bacillota</taxon>
        <taxon>Candidatus Fermentithermobacillia</taxon>
        <taxon>Candidatus Fermentithermobacillales</taxon>
        <taxon>Candidatus Fermentithermobacillaceae</taxon>
        <taxon>Candidatus Fermentithermobacillus</taxon>
    </lineage>
</organism>
<evidence type="ECO:0000256" key="6">
    <source>
        <dbReference type="ARBA" id="ARBA00022801"/>
    </source>
</evidence>
<evidence type="ECO:0000256" key="9">
    <source>
        <dbReference type="ARBA" id="ARBA00023239"/>
    </source>
</evidence>
<name>A0AAT9L9A7_9FIRM</name>
<dbReference type="HAMAP" id="MF_00278">
    <property type="entry name" value="HisH"/>
    <property type="match status" value="1"/>
</dbReference>
<dbReference type="PIRSF" id="PIRSF000495">
    <property type="entry name" value="Amidotransf_hisH"/>
    <property type="match status" value="1"/>
</dbReference>
<keyword evidence="5 12" id="KW-0028">Amino-acid biosynthesis</keyword>
<dbReference type="GO" id="GO:0000107">
    <property type="term" value="F:imidazoleglycerol-phosphate synthase activity"/>
    <property type="evidence" value="ECO:0007669"/>
    <property type="project" value="UniProtKB-UniRule"/>
</dbReference>
<dbReference type="Gene3D" id="3.40.50.880">
    <property type="match status" value="1"/>
</dbReference>
<comment type="subcellular location">
    <subcellularLocation>
        <location evidence="1 12">Cytoplasm</location>
    </subcellularLocation>
</comment>
<evidence type="ECO:0000256" key="7">
    <source>
        <dbReference type="ARBA" id="ARBA00022962"/>
    </source>
</evidence>
<sequence length="202" mass="22095">MITIVDYGMGNLYSVRKAFERLGIPARVTSDPDLVRCAERLVLPGVGAFGDAVAILESRGLLGAIREFCQAGRPFLGICLGMQLLLTAGEEGGLYPGLGVFRGKTRRLRAGNLKVPHVGWNRVDAAKKIPIFKNVPDKSFFYFVHSYVVELDDSDVIAATTEYGESFPSVIWEKNIFGVQFHPEKSGEAGLLLLGNFAEFVP</sequence>
<dbReference type="InterPro" id="IPR029062">
    <property type="entry name" value="Class_I_gatase-like"/>
</dbReference>
<dbReference type="EMBL" id="CP062796">
    <property type="protein sequence ID" value="QUL97609.1"/>
    <property type="molecule type" value="Genomic_DNA"/>
</dbReference>
<evidence type="ECO:0000256" key="10">
    <source>
        <dbReference type="ARBA" id="ARBA00047838"/>
    </source>
</evidence>
<comment type="catalytic activity">
    <reaction evidence="10 12">
        <text>5-[(5-phospho-1-deoxy-D-ribulos-1-ylimino)methylamino]-1-(5-phospho-beta-D-ribosyl)imidazole-4-carboxamide + L-glutamine = D-erythro-1-(imidazol-4-yl)glycerol 3-phosphate + 5-amino-1-(5-phospho-beta-D-ribosyl)imidazole-4-carboxamide + L-glutamate + H(+)</text>
        <dbReference type="Rhea" id="RHEA:24793"/>
        <dbReference type="ChEBI" id="CHEBI:15378"/>
        <dbReference type="ChEBI" id="CHEBI:29985"/>
        <dbReference type="ChEBI" id="CHEBI:58278"/>
        <dbReference type="ChEBI" id="CHEBI:58359"/>
        <dbReference type="ChEBI" id="CHEBI:58475"/>
        <dbReference type="ChEBI" id="CHEBI:58525"/>
        <dbReference type="EC" id="4.3.2.10"/>
    </reaction>
</comment>
<dbReference type="GO" id="GO:0004359">
    <property type="term" value="F:glutaminase activity"/>
    <property type="evidence" value="ECO:0007669"/>
    <property type="project" value="UniProtKB-EC"/>
</dbReference>
<evidence type="ECO:0000256" key="1">
    <source>
        <dbReference type="ARBA" id="ARBA00004496"/>
    </source>
</evidence>
<dbReference type="FunFam" id="3.40.50.880:FF:000009">
    <property type="entry name" value="Imidazole glycerol phosphate synthase subunit HisH"/>
    <property type="match status" value="1"/>
</dbReference>
<evidence type="ECO:0000259" key="14">
    <source>
        <dbReference type="Pfam" id="PF00117"/>
    </source>
</evidence>
<proteinExistence type="inferred from homology"/>
<evidence type="ECO:0000256" key="8">
    <source>
        <dbReference type="ARBA" id="ARBA00023102"/>
    </source>
</evidence>
<feature type="active site" evidence="12 13">
    <location>
        <position position="184"/>
    </location>
</feature>
<comment type="subunit">
    <text evidence="3 12">Heterodimer of HisH and HisF.</text>
</comment>
<protein>
    <recommendedName>
        <fullName evidence="12">Imidazole glycerol phosphate synthase subunit HisH</fullName>
        <ecNumber evidence="12">4.3.2.10</ecNumber>
    </recommendedName>
    <alternativeName>
        <fullName evidence="12">IGP synthase glutaminase subunit</fullName>
        <ecNumber evidence="12">3.5.1.2</ecNumber>
    </alternativeName>
    <alternativeName>
        <fullName evidence="12">IGP synthase subunit HisH</fullName>
    </alternativeName>
    <alternativeName>
        <fullName evidence="12">ImGP synthase subunit HisH</fullName>
        <shortName evidence="12">IGPS subunit HisH</shortName>
    </alternativeName>
</protein>
<dbReference type="PANTHER" id="PTHR42701:SF1">
    <property type="entry name" value="IMIDAZOLE GLYCEROL PHOSPHATE SYNTHASE SUBUNIT HISH"/>
    <property type="match status" value="1"/>
</dbReference>
<dbReference type="GO" id="GO:0000105">
    <property type="term" value="P:L-histidine biosynthetic process"/>
    <property type="evidence" value="ECO:0007669"/>
    <property type="project" value="UniProtKB-UniRule"/>
</dbReference>
<reference evidence="15" key="2">
    <citation type="journal article" date="2023" name="Biology">
        <title>Prokaryotic Life Associated with Coal-Fire Gas Vents Revealed by Metagenomics.</title>
        <authorList>
            <person name="Kadnikov V.V."/>
            <person name="Mardanov A.V."/>
            <person name="Beletsky A.V."/>
            <person name="Karnachuk O.V."/>
            <person name="Ravin N.V."/>
        </authorList>
    </citation>
    <scope>NUCLEOTIDE SEQUENCE</scope>
    <source>
        <strain evidence="15">Bu02</strain>
    </source>
</reference>
<keyword evidence="4 12" id="KW-0963">Cytoplasm</keyword>
<gene>
    <name evidence="12 15" type="primary">hisH</name>
    <name evidence="15" type="ORF">IMF26_05610</name>
</gene>
<feature type="active site" evidence="12 13">
    <location>
        <position position="182"/>
    </location>
</feature>
<evidence type="ECO:0000256" key="12">
    <source>
        <dbReference type="HAMAP-Rule" id="MF_00278"/>
    </source>
</evidence>
<evidence type="ECO:0000256" key="4">
    <source>
        <dbReference type="ARBA" id="ARBA00022490"/>
    </source>
</evidence>
<keyword evidence="8 12" id="KW-0368">Histidine biosynthesis</keyword>
<comment type="catalytic activity">
    <reaction evidence="11 12">
        <text>L-glutamine + H2O = L-glutamate + NH4(+)</text>
        <dbReference type="Rhea" id="RHEA:15889"/>
        <dbReference type="ChEBI" id="CHEBI:15377"/>
        <dbReference type="ChEBI" id="CHEBI:28938"/>
        <dbReference type="ChEBI" id="CHEBI:29985"/>
        <dbReference type="ChEBI" id="CHEBI:58359"/>
        <dbReference type="EC" id="3.5.1.2"/>
    </reaction>
</comment>